<feature type="compositionally biased region" description="Basic residues" evidence="2">
    <location>
        <begin position="210"/>
        <end position="219"/>
    </location>
</feature>
<feature type="compositionally biased region" description="Acidic residues" evidence="2">
    <location>
        <begin position="249"/>
        <end position="258"/>
    </location>
</feature>
<keyword evidence="4" id="KW-1185">Reference proteome</keyword>
<keyword evidence="1" id="KW-0175">Coiled coil</keyword>
<evidence type="ECO:0000313" key="3">
    <source>
        <dbReference type="EMBL" id="CDJ41320.1"/>
    </source>
</evidence>
<feature type="compositionally biased region" description="Basic and acidic residues" evidence="2">
    <location>
        <begin position="340"/>
        <end position="356"/>
    </location>
</feature>
<dbReference type="AlphaFoldDB" id="U6L0M7"/>
<name>U6L0M7_EIMTE</name>
<feature type="region of interest" description="Disordered" evidence="2">
    <location>
        <begin position="427"/>
        <end position="449"/>
    </location>
</feature>
<proteinExistence type="predicted"/>
<feature type="coiled-coil region" evidence="1">
    <location>
        <begin position="489"/>
        <end position="516"/>
    </location>
</feature>
<organism evidence="3 4">
    <name type="scientific">Eimeria tenella</name>
    <name type="common">Coccidian parasite</name>
    <dbReference type="NCBI Taxonomy" id="5802"/>
    <lineage>
        <taxon>Eukaryota</taxon>
        <taxon>Sar</taxon>
        <taxon>Alveolata</taxon>
        <taxon>Apicomplexa</taxon>
        <taxon>Conoidasida</taxon>
        <taxon>Coccidia</taxon>
        <taxon>Eucoccidiorida</taxon>
        <taxon>Eimeriorina</taxon>
        <taxon>Eimeriidae</taxon>
        <taxon>Eimeria</taxon>
    </lineage>
</organism>
<dbReference type="VEuPathDB" id="ToxoDB:ETH_00014735"/>
<dbReference type="OrthoDB" id="346370at2759"/>
<feature type="compositionally biased region" description="Polar residues" evidence="2">
    <location>
        <begin position="274"/>
        <end position="290"/>
    </location>
</feature>
<dbReference type="RefSeq" id="XP_013232070.1">
    <property type="nucleotide sequence ID" value="XM_013376616.1"/>
</dbReference>
<reference evidence="3" key="2">
    <citation type="submission" date="2013-10" db="EMBL/GenBank/DDBJ databases">
        <authorList>
            <person name="Aslett M."/>
        </authorList>
    </citation>
    <scope>NUCLEOTIDE SEQUENCE [LARGE SCALE GENOMIC DNA]</scope>
    <source>
        <strain evidence="3">Houghton</strain>
    </source>
</reference>
<dbReference type="Proteomes" id="UP000030747">
    <property type="component" value="Unassembled WGS sequence"/>
</dbReference>
<reference evidence="3" key="1">
    <citation type="submission" date="2013-10" db="EMBL/GenBank/DDBJ databases">
        <title>Genomic analysis of the causative agents of coccidiosis in chickens.</title>
        <authorList>
            <person name="Reid A.J."/>
            <person name="Blake D."/>
            <person name="Billington K."/>
            <person name="Browne H."/>
            <person name="Dunn M."/>
            <person name="Hung S."/>
            <person name="Kawahara F."/>
            <person name="Miranda-Saavedra D."/>
            <person name="Mourier T."/>
            <person name="Nagra H."/>
            <person name="Otto T.D."/>
            <person name="Rawlings N."/>
            <person name="Sanchez A."/>
            <person name="Sanders M."/>
            <person name="Subramaniam C."/>
            <person name="Tay Y."/>
            <person name="Dear P."/>
            <person name="Doerig C."/>
            <person name="Gruber A."/>
            <person name="Parkinson J."/>
            <person name="Shirley M."/>
            <person name="Wan K.L."/>
            <person name="Berriman M."/>
            <person name="Tomley F."/>
            <person name="Pain A."/>
        </authorList>
    </citation>
    <scope>NUCLEOTIDE SEQUENCE [LARGE SCALE GENOMIC DNA]</scope>
    <source>
        <strain evidence="3">Houghton</strain>
    </source>
</reference>
<evidence type="ECO:0000256" key="2">
    <source>
        <dbReference type="SAM" id="MobiDB-lite"/>
    </source>
</evidence>
<feature type="region of interest" description="Disordered" evidence="2">
    <location>
        <begin position="161"/>
        <end position="356"/>
    </location>
</feature>
<dbReference type="OMA" id="CILMEEM"/>
<dbReference type="EMBL" id="HG675595">
    <property type="protein sequence ID" value="CDJ41320.1"/>
    <property type="molecule type" value="Genomic_DNA"/>
</dbReference>
<dbReference type="VEuPathDB" id="ToxoDB:ETH2_0712600"/>
<feature type="region of interest" description="Disordered" evidence="2">
    <location>
        <begin position="517"/>
        <end position="550"/>
    </location>
</feature>
<gene>
    <name evidence="3" type="ORF">ETH_00014735</name>
</gene>
<accession>U6L0M7</accession>
<feature type="region of interest" description="Disordered" evidence="2">
    <location>
        <begin position="1"/>
        <end position="21"/>
    </location>
</feature>
<evidence type="ECO:0000313" key="4">
    <source>
        <dbReference type="Proteomes" id="UP000030747"/>
    </source>
</evidence>
<protein>
    <submittedName>
        <fullName evidence="3">Uncharacterized protein</fullName>
    </submittedName>
</protein>
<sequence length="660" mass="71537">MQQQPTETETGCGYGGAVRSNDTNTRATLLNMQSGSVKEILRNFERKTQNGPVQSVGGGTVLRHKQQELNSTASPSTSERKLQELQSVLKHREELIRSLEGAVAQRESDLSFVLKEKFHLSKEIVASRSASQPSGGPSSFGVHQSASVPVQFRTVGNGISRQPANSCTASEPQAEAFAAQRLQPESSDCSDPEDRSGIGVHCSVSGTSRGSRKNSRKAPKGSGCGEAEELSLKRVTWRETQSPNRLSTEEIDGAEEMESTAPADAPREEEALAATSQSASSPHSCLQQSGAAEGDSPVKQELTVEPGLSLSDDESNEDTVPIGLPPEAPEKSCSATSAADPRRNELRPSRCSETSRSKNLLGNAAAYLDLNSWWLGKNVAQTEQYNDCMAASVASEGKHKAEEDGRGPVETRKNTRSIHFTTAVDQERKVVDGAGEGGDPTDSSDPHSGTRFQAELFFKALLVQTQAMVEAEAETSDVLEMQDELSSKIDFLQNAFEEICQELDAVRKENRALIQKISLNDTQKDPTTEPSDMPTASNEKTTNSGHCASSLSPASLKLATTVARVQKEHHEETMEEKLENAILQIRNLEEKHARSEAALSTAQAALNEARNQIVFLQQRCELLQEFDKRTWRLLEKLMLNGAQEGGPLAGMFSARADGND</sequence>
<feature type="compositionally biased region" description="Polar residues" evidence="2">
    <location>
        <begin position="161"/>
        <end position="171"/>
    </location>
</feature>
<feature type="compositionally biased region" description="Polar residues" evidence="2">
    <location>
        <begin position="528"/>
        <end position="547"/>
    </location>
</feature>
<feature type="coiled-coil region" evidence="1">
    <location>
        <begin position="571"/>
        <end position="626"/>
    </location>
</feature>
<dbReference type="GeneID" id="25252104"/>
<evidence type="ECO:0000256" key="1">
    <source>
        <dbReference type="SAM" id="Coils"/>
    </source>
</evidence>